<dbReference type="PANTHER" id="PTHR33477:SF2">
    <property type="entry name" value="2-PHOSPHOGLYCERATE KINASE"/>
    <property type="match status" value="1"/>
</dbReference>
<organism evidence="2 3">
    <name type="scientific">Pycnococcus provasolii</name>
    <dbReference type="NCBI Taxonomy" id="41880"/>
    <lineage>
        <taxon>Eukaryota</taxon>
        <taxon>Viridiplantae</taxon>
        <taxon>Chlorophyta</taxon>
        <taxon>Pseudoscourfieldiophyceae</taxon>
        <taxon>Pseudoscourfieldiales</taxon>
        <taxon>Pycnococcaceae</taxon>
        <taxon>Pycnococcus</taxon>
    </lineage>
</organism>
<evidence type="ECO:0000256" key="1">
    <source>
        <dbReference type="SAM" id="MobiDB-lite"/>
    </source>
</evidence>
<dbReference type="SUPFAM" id="SSF52540">
    <property type="entry name" value="P-loop containing nucleoside triphosphate hydrolases"/>
    <property type="match status" value="1"/>
</dbReference>
<accession>A0A830HV14</accession>
<feature type="compositionally biased region" description="Gly residues" evidence="1">
    <location>
        <begin position="35"/>
        <end position="47"/>
    </location>
</feature>
<dbReference type="Pfam" id="PF13671">
    <property type="entry name" value="AAA_33"/>
    <property type="match status" value="1"/>
</dbReference>
<dbReference type="EMBL" id="BNJQ01000032">
    <property type="protein sequence ID" value="GHP10952.1"/>
    <property type="molecule type" value="Genomic_DNA"/>
</dbReference>
<dbReference type="Gene3D" id="3.40.50.300">
    <property type="entry name" value="P-loop containing nucleotide triphosphate hydrolases"/>
    <property type="match status" value="1"/>
</dbReference>
<protein>
    <submittedName>
        <fullName evidence="2">Uncharacterized protein</fullName>
    </submittedName>
</protein>
<evidence type="ECO:0000313" key="2">
    <source>
        <dbReference type="EMBL" id="GHP10952.1"/>
    </source>
</evidence>
<sequence length="503" mass="52677">MAPCEPSSNLSFHEESSHVPLLKSPLGPRTARGAAAGGGGLVSGGGLVPLEEGDDGQSGGGPSSTAIVPRHLGSSPGGAIGLDNRSLRQRHVSSKYDYVKVRIRLDGGGGAAAGGGNTVADKNGYGGGAGGGSPLKAQVSAAAAAAGGGGGGGAPSSSPPPPPPSPPLRKKHAVPVVMSRYLVARNLAATLVPYHEAVKIALETKKQLVDREMLDITYAQFEQVLMECAVRRGHGSNLMKTWHRCLALFHAKRVPLVVLVCGTAATGKSQLSRAIAQRLNVTNVVPVDMLAKLAPRDGDAAFRWDAAGDDAYADECERARRCVAHEVVRCVTGGKPLVLEGVFVHPDLYTRQQLVEVAADASKRGRTVDDHQVKSTVMEGARDAGSAGETSAEERTRWTAHWNQHAPLVVTLCLSASASDVSTRLPLWKRQHAPTDTDVSCATTSLLAVQDSLIDATRRLPTTPGAAHAIITSRNGYVDDSEVDRAHRKILDVIAAEKCEVEH</sequence>
<dbReference type="OrthoDB" id="271259at2759"/>
<proteinExistence type="predicted"/>
<dbReference type="AlphaFoldDB" id="A0A830HV14"/>
<feature type="region of interest" description="Disordered" evidence="1">
    <location>
        <begin position="141"/>
        <end position="171"/>
    </location>
</feature>
<dbReference type="PANTHER" id="PTHR33477">
    <property type="entry name" value="P-LOOP NTPASE DOMAIN-CONTAINING PROTEIN LPA1 HOMOLOG 1"/>
    <property type="match status" value="1"/>
</dbReference>
<feature type="compositionally biased region" description="Pro residues" evidence="1">
    <location>
        <begin position="157"/>
        <end position="167"/>
    </location>
</feature>
<evidence type="ECO:0000313" key="3">
    <source>
        <dbReference type="Proteomes" id="UP000660262"/>
    </source>
</evidence>
<feature type="compositionally biased region" description="Polar residues" evidence="1">
    <location>
        <begin position="1"/>
        <end position="11"/>
    </location>
</feature>
<feature type="region of interest" description="Disordered" evidence="1">
    <location>
        <begin position="1"/>
        <end position="86"/>
    </location>
</feature>
<reference evidence="2" key="1">
    <citation type="submission" date="2020-10" db="EMBL/GenBank/DDBJ databases">
        <title>Unveiling of a novel bifunctional photoreceptor, Dualchrome1, isolated from a cosmopolitan green alga.</title>
        <authorList>
            <person name="Suzuki S."/>
            <person name="Kawachi M."/>
        </authorList>
    </citation>
    <scope>NUCLEOTIDE SEQUENCE</scope>
    <source>
        <strain evidence="2">NIES 2893</strain>
    </source>
</reference>
<comment type="caution">
    <text evidence="2">The sequence shown here is derived from an EMBL/GenBank/DDBJ whole genome shotgun (WGS) entry which is preliminary data.</text>
</comment>
<name>A0A830HV14_9CHLO</name>
<keyword evidence="3" id="KW-1185">Reference proteome</keyword>
<gene>
    <name evidence="2" type="ORF">PPROV_000968200</name>
</gene>
<dbReference type="Proteomes" id="UP000660262">
    <property type="component" value="Unassembled WGS sequence"/>
</dbReference>
<dbReference type="InterPro" id="IPR027417">
    <property type="entry name" value="P-loop_NTPase"/>
</dbReference>